<feature type="transmembrane region" description="Helical" evidence="10">
    <location>
        <begin position="145"/>
        <end position="163"/>
    </location>
</feature>
<accession>A0ABV1IU23</accession>
<proteinExistence type="inferred from homology"/>
<keyword evidence="8 10" id="KW-0594">Phospholipid biosynthesis</keyword>
<gene>
    <name evidence="10 11" type="primary">plsY</name>
    <name evidence="11" type="ORF">AAAU51_06005</name>
</gene>
<organism evidence="11 12">
    <name type="scientific">Anaerostipes amylophilus</name>
    <dbReference type="NCBI Taxonomy" id="2981779"/>
    <lineage>
        <taxon>Bacteria</taxon>
        <taxon>Bacillati</taxon>
        <taxon>Bacillota</taxon>
        <taxon>Clostridia</taxon>
        <taxon>Lachnospirales</taxon>
        <taxon>Lachnospiraceae</taxon>
        <taxon>Anaerostipes</taxon>
    </lineage>
</organism>
<dbReference type="EMBL" id="JBBNIN010000006">
    <property type="protein sequence ID" value="MEQ2710724.1"/>
    <property type="molecule type" value="Genomic_DNA"/>
</dbReference>
<keyword evidence="3 10" id="KW-0808">Transferase</keyword>
<evidence type="ECO:0000256" key="2">
    <source>
        <dbReference type="ARBA" id="ARBA00022516"/>
    </source>
</evidence>
<dbReference type="InterPro" id="IPR003811">
    <property type="entry name" value="G3P_acylTferase_PlsY"/>
</dbReference>
<evidence type="ECO:0000256" key="5">
    <source>
        <dbReference type="ARBA" id="ARBA00022989"/>
    </source>
</evidence>
<evidence type="ECO:0000256" key="7">
    <source>
        <dbReference type="ARBA" id="ARBA00023136"/>
    </source>
</evidence>
<keyword evidence="9 10" id="KW-1208">Phospholipid metabolism</keyword>
<comment type="similarity">
    <text evidence="10">Belongs to the PlsY family.</text>
</comment>
<comment type="pathway">
    <text evidence="10">Lipid metabolism; phospholipid metabolism.</text>
</comment>
<dbReference type="Pfam" id="PF02660">
    <property type="entry name" value="G3P_acyltransf"/>
    <property type="match status" value="1"/>
</dbReference>
<evidence type="ECO:0000256" key="1">
    <source>
        <dbReference type="ARBA" id="ARBA00022475"/>
    </source>
</evidence>
<evidence type="ECO:0000256" key="6">
    <source>
        <dbReference type="ARBA" id="ARBA00023098"/>
    </source>
</evidence>
<comment type="subcellular location">
    <subcellularLocation>
        <location evidence="10">Cell membrane</location>
        <topology evidence="10">Multi-pass membrane protein</topology>
    </subcellularLocation>
</comment>
<sequence length="207" mass="22580">MVVCIVVCMIVGYLFGCIQTGYIVGRVNKIDIRDYGSGNSGTTNTLRTLGKTAAIITFLGDAAKGLVAVNLARYVIMPAFGVEGEAYLWLLTGFAVVLGHNFPFYLGFKGGKGIATTGGVIFAFHWQLGLICAAVFLIITIISKYVSLGSICMVLIIPFILYFNNPQDWKLVVVGCIFTAMAIWRHRANIVRLMNGTENKLGQKVKR</sequence>
<evidence type="ECO:0000256" key="4">
    <source>
        <dbReference type="ARBA" id="ARBA00022692"/>
    </source>
</evidence>
<keyword evidence="6 10" id="KW-0443">Lipid metabolism</keyword>
<protein>
    <recommendedName>
        <fullName evidence="10">Glycerol-3-phosphate acyltransferase</fullName>
    </recommendedName>
    <alternativeName>
        <fullName evidence="10">Acyl-PO4 G3P acyltransferase</fullName>
    </alternativeName>
    <alternativeName>
        <fullName evidence="10">Acyl-phosphate--glycerol-3-phosphate acyltransferase</fullName>
    </alternativeName>
    <alternativeName>
        <fullName evidence="10">G3P acyltransferase</fullName>
        <shortName evidence="10">GPAT</shortName>
        <ecNumber evidence="10">2.3.1.275</ecNumber>
    </alternativeName>
    <alternativeName>
        <fullName evidence="10">Lysophosphatidic acid synthase</fullName>
        <shortName evidence="10">LPA synthase</shortName>
    </alternativeName>
</protein>
<dbReference type="EC" id="2.3.1.275" evidence="10"/>
<feature type="transmembrane region" description="Helical" evidence="10">
    <location>
        <begin position="86"/>
        <end position="108"/>
    </location>
</feature>
<dbReference type="PANTHER" id="PTHR30309">
    <property type="entry name" value="INNER MEMBRANE PROTEIN YGIH"/>
    <property type="match status" value="1"/>
</dbReference>
<dbReference type="SMART" id="SM01207">
    <property type="entry name" value="G3P_acyltransf"/>
    <property type="match status" value="1"/>
</dbReference>
<feature type="transmembrane region" description="Helical" evidence="10">
    <location>
        <begin position="114"/>
        <end position="138"/>
    </location>
</feature>
<dbReference type="GO" id="GO:0004366">
    <property type="term" value="F:glycerol-3-phosphate O-acyltransferase activity"/>
    <property type="evidence" value="ECO:0007669"/>
    <property type="project" value="UniProtKB-EC"/>
</dbReference>
<evidence type="ECO:0000256" key="10">
    <source>
        <dbReference type="HAMAP-Rule" id="MF_01043"/>
    </source>
</evidence>
<keyword evidence="12" id="KW-1185">Reference proteome</keyword>
<dbReference type="PANTHER" id="PTHR30309:SF0">
    <property type="entry name" value="GLYCEROL-3-PHOSPHATE ACYLTRANSFERASE-RELATED"/>
    <property type="match status" value="1"/>
</dbReference>
<reference evidence="11 12" key="1">
    <citation type="submission" date="2024-04" db="EMBL/GenBank/DDBJ databases">
        <title>Human intestinal bacterial collection.</title>
        <authorList>
            <person name="Pauvert C."/>
            <person name="Hitch T.C.A."/>
            <person name="Clavel T."/>
        </authorList>
    </citation>
    <scope>NUCLEOTIDE SEQUENCE [LARGE SCALE GENOMIC DNA]</scope>
    <source>
        <strain evidence="11 12">CLA-AA-H249</strain>
    </source>
</reference>
<dbReference type="RefSeq" id="WP_022374273.1">
    <property type="nucleotide sequence ID" value="NZ_JAOQJG010000007.1"/>
</dbReference>
<dbReference type="HAMAP" id="MF_01043">
    <property type="entry name" value="PlsY"/>
    <property type="match status" value="1"/>
</dbReference>
<evidence type="ECO:0000313" key="12">
    <source>
        <dbReference type="Proteomes" id="UP001482154"/>
    </source>
</evidence>
<keyword evidence="5 10" id="KW-1133">Transmembrane helix</keyword>
<keyword evidence="7 10" id="KW-0472">Membrane</keyword>
<evidence type="ECO:0000313" key="11">
    <source>
        <dbReference type="EMBL" id="MEQ2710724.1"/>
    </source>
</evidence>
<comment type="caution">
    <text evidence="10">Lacks conserved residue(s) required for the propagation of feature annotation.</text>
</comment>
<dbReference type="Proteomes" id="UP001482154">
    <property type="component" value="Unassembled WGS sequence"/>
</dbReference>
<keyword evidence="4 10" id="KW-0812">Transmembrane</keyword>
<keyword evidence="11" id="KW-0012">Acyltransferase</keyword>
<evidence type="ECO:0000256" key="3">
    <source>
        <dbReference type="ARBA" id="ARBA00022679"/>
    </source>
</evidence>
<keyword evidence="2 10" id="KW-0444">Lipid biosynthesis</keyword>
<evidence type="ECO:0000256" key="9">
    <source>
        <dbReference type="ARBA" id="ARBA00023264"/>
    </source>
</evidence>
<comment type="catalytic activity">
    <reaction evidence="10">
        <text>an acyl phosphate + sn-glycerol 3-phosphate = a 1-acyl-sn-glycero-3-phosphate + phosphate</text>
        <dbReference type="Rhea" id="RHEA:34075"/>
        <dbReference type="ChEBI" id="CHEBI:43474"/>
        <dbReference type="ChEBI" id="CHEBI:57597"/>
        <dbReference type="ChEBI" id="CHEBI:57970"/>
        <dbReference type="ChEBI" id="CHEBI:59918"/>
        <dbReference type="EC" id="2.3.1.275"/>
    </reaction>
</comment>
<comment type="caution">
    <text evidence="11">The sequence shown here is derived from an EMBL/GenBank/DDBJ whole genome shotgun (WGS) entry which is preliminary data.</text>
</comment>
<name>A0ABV1IU23_9FIRM</name>
<comment type="subunit">
    <text evidence="10">Probably interacts with PlsX.</text>
</comment>
<dbReference type="NCBIfam" id="TIGR00023">
    <property type="entry name" value="glycerol-3-phosphate 1-O-acyltransferase PlsY"/>
    <property type="match status" value="1"/>
</dbReference>
<comment type="function">
    <text evidence="10">Catalyzes the transfer of an acyl group from acyl-phosphate (acyl-PO(4)) to glycerol-3-phosphate (G3P) to form lysophosphatidic acid (LPA). This enzyme utilizes acyl-phosphate as fatty acyl donor, but not acyl-CoA or acyl-ACP.</text>
</comment>
<evidence type="ECO:0000256" key="8">
    <source>
        <dbReference type="ARBA" id="ARBA00023209"/>
    </source>
</evidence>
<keyword evidence="1 10" id="KW-1003">Cell membrane</keyword>